<evidence type="ECO:0000313" key="3">
    <source>
        <dbReference type="Proteomes" id="UP000254266"/>
    </source>
</evidence>
<dbReference type="PANTHER" id="PTHR31876">
    <property type="entry name" value="COV-LIKE PROTEIN 1"/>
    <property type="match status" value="1"/>
</dbReference>
<feature type="transmembrane region" description="Helical" evidence="1">
    <location>
        <begin position="9"/>
        <end position="29"/>
    </location>
</feature>
<dbReference type="Pfam" id="PF04367">
    <property type="entry name" value="DUF502"/>
    <property type="match status" value="1"/>
</dbReference>
<proteinExistence type="predicted"/>
<dbReference type="InterPro" id="IPR007462">
    <property type="entry name" value="COV1-like"/>
</dbReference>
<comment type="caution">
    <text evidence="2">The sequence shown here is derived from an EMBL/GenBank/DDBJ whole genome shotgun (WGS) entry which is preliminary data.</text>
</comment>
<reference evidence="2 3" key="1">
    <citation type="journal article" date="2018" name="ISME J.">
        <title>Endosymbiont genomes yield clues of tubeworm success.</title>
        <authorList>
            <person name="Li Y."/>
            <person name="Liles M.R."/>
            <person name="Halanych K.M."/>
        </authorList>
    </citation>
    <scope>NUCLEOTIDE SEQUENCE [LARGE SCALE GENOMIC DNA]</scope>
    <source>
        <strain evidence="2">A1464</strain>
    </source>
</reference>
<sequence length="194" mass="21748">MLKSISKTLLTGFITVVPVVLTIYLLYWLAITSENMMVIALHWFVSDEIYFPGMGMIAGLVVVFVAGLLMKAIFVRQIFSFGEKILYRVPLIKTVYRSIRDLFEFFSPKKEGFGKVVSVNINGMLMIGFVTQDDTSSLPAFAQQRDSVLVYLPMSYMIGGFTLLIPKKDIHPCDMGMDEAMRFVLTAGITGKSD</sequence>
<gene>
    <name evidence="2" type="ORF">DIZ80_05770</name>
</gene>
<feature type="transmembrane region" description="Helical" evidence="1">
    <location>
        <begin position="49"/>
        <end position="70"/>
    </location>
</feature>
<accession>A0A370DJC1</accession>
<keyword evidence="1" id="KW-1133">Transmembrane helix</keyword>
<keyword evidence="3" id="KW-1185">Reference proteome</keyword>
<evidence type="ECO:0000256" key="1">
    <source>
        <dbReference type="SAM" id="Phobius"/>
    </source>
</evidence>
<dbReference type="PANTHER" id="PTHR31876:SF26">
    <property type="entry name" value="PROTEIN LIKE COV 2"/>
    <property type="match status" value="1"/>
</dbReference>
<evidence type="ECO:0008006" key="4">
    <source>
        <dbReference type="Google" id="ProtNLM"/>
    </source>
</evidence>
<dbReference type="EMBL" id="QFXC01000007">
    <property type="protein sequence ID" value="RDH84971.1"/>
    <property type="molecule type" value="Genomic_DNA"/>
</dbReference>
<keyword evidence="1" id="KW-0812">Transmembrane</keyword>
<dbReference type="Proteomes" id="UP000254266">
    <property type="component" value="Unassembled WGS sequence"/>
</dbReference>
<dbReference type="AlphaFoldDB" id="A0A370DJC1"/>
<name>A0A370DJC1_9GAMM</name>
<organism evidence="2 3">
    <name type="scientific">endosymbiont of Galathealinum brachiosum</name>
    <dbReference type="NCBI Taxonomy" id="2200906"/>
    <lineage>
        <taxon>Bacteria</taxon>
        <taxon>Pseudomonadati</taxon>
        <taxon>Pseudomonadota</taxon>
        <taxon>Gammaproteobacteria</taxon>
        <taxon>sulfur-oxidizing symbionts</taxon>
    </lineage>
</organism>
<keyword evidence="1" id="KW-0472">Membrane</keyword>
<protein>
    <recommendedName>
        <fullName evidence="4">DUF502 domain-containing protein</fullName>
    </recommendedName>
</protein>
<evidence type="ECO:0000313" key="2">
    <source>
        <dbReference type="EMBL" id="RDH84971.1"/>
    </source>
</evidence>